<dbReference type="Gene3D" id="2.60.120.310">
    <property type="entry name" value="Copper type II, ascorbate-dependent monooxygenase, N-terminal domain"/>
    <property type="match status" value="1"/>
</dbReference>
<dbReference type="Gene3D" id="2.60.120.230">
    <property type="match status" value="1"/>
</dbReference>
<dbReference type="GO" id="GO:0020037">
    <property type="term" value="F:heme binding"/>
    <property type="evidence" value="ECO:0007669"/>
    <property type="project" value="InterPro"/>
</dbReference>
<evidence type="ECO:0000256" key="3">
    <source>
        <dbReference type="ARBA" id="ARBA00023004"/>
    </source>
</evidence>
<dbReference type="CDD" id="cd02969">
    <property type="entry name" value="PRX_like1"/>
    <property type="match status" value="1"/>
</dbReference>
<dbReference type="SUPFAM" id="SSF46626">
    <property type="entry name" value="Cytochrome c"/>
    <property type="match status" value="1"/>
</dbReference>
<reference evidence="9 10" key="1">
    <citation type="submission" date="2019-02" db="EMBL/GenBank/DDBJ databases">
        <title>Deep-cultivation of Planctomycetes and their phenomic and genomic characterization uncovers novel biology.</title>
        <authorList>
            <person name="Wiegand S."/>
            <person name="Jogler M."/>
            <person name="Boedeker C."/>
            <person name="Pinto D."/>
            <person name="Vollmers J."/>
            <person name="Rivas-Marin E."/>
            <person name="Kohn T."/>
            <person name="Peeters S.H."/>
            <person name="Heuer A."/>
            <person name="Rast P."/>
            <person name="Oberbeckmann S."/>
            <person name="Bunk B."/>
            <person name="Jeske O."/>
            <person name="Meyerdierks A."/>
            <person name="Storesund J.E."/>
            <person name="Kallscheuer N."/>
            <person name="Luecker S."/>
            <person name="Lage O.M."/>
            <person name="Pohl T."/>
            <person name="Merkel B.J."/>
            <person name="Hornburger P."/>
            <person name="Mueller R.-W."/>
            <person name="Bruemmer F."/>
            <person name="Labrenz M."/>
            <person name="Spormann A.M."/>
            <person name="Op Den Camp H."/>
            <person name="Overmann J."/>
            <person name="Amann R."/>
            <person name="Jetten M.S.M."/>
            <person name="Mascher T."/>
            <person name="Medema M.H."/>
            <person name="Devos D.P."/>
            <person name="Kaster A.-K."/>
            <person name="Ovreas L."/>
            <person name="Rohde M."/>
            <person name="Galperin M.Y."/>
            <person name="Jogler C."/>
        </authorList>
    </citation>
    <scope>NUCLEOTIDE SEQUENCE [LARGE SCALE GENOMIC DNA]</scope>
    <source>
        <strain evidence="9 10">KOR42</strain>
    </source>
</reference>
<sequence length="665" mass="74474">MPSRPLRSPFELQKQSSTAILRGMMVIAVIFSLLSCATAEESSLGKRIDNFSLKDHRGKNYSLDDFNDSKLVLVAFLGTECPLAKLYVHRLNQLKEEFRESDLSIIAVNSNVQDSLSDLSNSIRDQGITFPVLKDATNEVADEFGATRTPEVFVLDQNRIVRYFGRVDDQYVVGITRSAPSREDAKIAIQELLAGEAVSVPETQALGCIIGRRKTPNENSPVTYSNQIARIFQNRCVGCHREGEVAPFSMETYDDVAGWGEMIAEVVQEGRMPPWHANPQYGHFSNDVSLSEKEKQLIATWVANGAPEGDPSELPVPKEYVEGWQLATNPDMVIPMADQPFEVAAEVGPEGIKYQHFWVDPKIDEDRWVTGMEARPGNPLVVHHIIVYVHPQGKNTREHSFLTAYVPGLRLQALPPGAAKLIPAGSWLRFEMHYTPIGTEETDISQVGLVFAEPESIKYEVKTLHVGNTGFELKPYLANQKVTAKSGKSPEEVTLLSMSPHMHLRGQAFRFEAEFPDGSREILLDVPNYDFNWQTQYRLAEPRRLPAGTRLHCTALFDNSENNLANPDPSKTVYWGDQSWDEMMLGYYDIMVSVEPELLTSTGSVESIVKKILSQLDTDQNSRLSLDEAKPLDLLSRNFDRVDQNGDGFVSEDELSAAVTRMHKQ</sequence>
<protein>
    <submittedName>
        <fullName evidence="9">Thiol-disulfide oxidoreductase ResA</fullName>
    </submittedName>
</protein>
<dbReference type="PANTHER" id="PTHR43640">
    <property type="entry name" value="OS07G0260300 PROTEIN"/>
    <property type="match status" value="1"/>
</dbReference>
<evidence type="ECO:0000256" key="2">
    <source>
        <dbReference type="ARBA" id="ARBA00022723"/>
    </source>
</evidence>
<dbReference type="InterPro" id="IPR036249">
    <property type="entry name" value="Thioredoxin-like_sf"/>
</dbReference>
<keyword evidence="3 5" id="KW-0408">Iron</keyword>
<dbReference type="InterPro" id="IPR025992">
    <property type="entry name" value="Haem-bd"/>
</dbReference>
<dbReference type="InterPro" id="IPR036909">
    <property type="entry name" value="Cyt_c-like_dom_sf"/>
</dbReference>
<feature type="domain" description="Thioredoxin" evidence="8">
    <location>
        <begin position="42"/>
        <end position="194"/>
    </location>
</feature>
<dbReference type="InterPro" id="IPR008977">
    <property type="entry name" value="PHM/PNGase_F_dom_sf"/>
</dbReference>
<dbReference type="EMBL" id="SIHI01000018">
    <property type="protein sequence ID" value="TWT49834.1"/>
    <property type="molecule type" value="Genomic_DNA"/>
</dbReference>
<accession>A0A5C5WGC7</accession>
<dbReference type="SUPFAM" id="SSF52833">
    <property type="entry name" value="Thioredoxin-like"/>
    <property type="match status" value="1"/>
</dbReference>
<dbReference type="GO" id="GO:0016715">
    <property type="term" value="F:oxidoreductase activity, acting on paired donors, with incorporation or reduction of molecular oxygen, reduced ascorbate as one donor, and incorporation of one atom of oxygen"/>
    <property type="evidence" value="ECO:0007669"/>
    <property type="project" value="InterPro"/>
</dbReference>
<proteinExistence type="predicted"/>
<dbReference type="PROSITE" id="PS50222">
    <property type="entry name" value="EF_HAND_2"/>
    <property type="match status" value="1"/>
</dbReference>
<dbReference type="InterPro" id="IPR013766">
    <property type="entry name" value="Thioredoxin_domain"/>
</dbReference>
<dbReference type="InterPro" id="IPR011992">
    <property type="entry name" value="EF-hand-dom_pair"/>
</dbReference>
<evidence type="ECO:0000259" key="7">
    <source>
        <dbReference type="PROSITE" id="PS51007"/>
    </source>
</evidence>
<dbReference type="GO" id="GO:0005507">
    <property type="term" value="F:copper ion binding"/>
    <property type="evidence" value="ECO:0007669"/>
    <property type="project" value="InterPro"/>
</dbReference>
<dbReference type="InterPro" id="IPR014784">
    <property type="entry name" value="Cu2_ascorb_mOase-like_C"/>
</dbReference>
<evidence type="ECO:0000259" key="6">
    <source>
        <dbReference type="PROSITE" id="PS50222"/>
    </source>
</evidence>
<comment type="caution">
    <text evidence="9">The sequence shown here is derived from an EMBL/GenBank/DDBJ whole genome shotgun (WGS) entry which is preliminary data.</text>
</comment>
<keyword evidence="10" id="KW-1185">Reference proteome</keyword>
<name>A0A5C5WGC7_9PLAN</name>
<evidence type="ECO:0000313" key="10">
    <source>
        <dbReference type="Proteomes" id="UP000317243"/>
    </source>
</evidence>
<dbReference type="GO" id="GO:0016209">
    <property type="term" value="F:antioxidant activity"/>
    <property type="evidence" value="ECO:0007669"/>
    <property type="project" value="InterPro"/>
</dbReference>
<dbReference type="SMART" id="SM01235">
    <property type="entry name" value="Haem_bd"/>
    <property type="match status" value="1"/>
</dbReference>
<gene>
    <name evidence="9" type="primary">resA_6</name>
    <name evidence="9" type="ORF">KOR42_39070</name>
</gene>
<dbReference type="InterPro" id="IPR018247">
    <property type="entry name" value="EF_Hand_1_Ca_BS"/>
</dbReference>
<dbReference type="InterPro" id="IPR047262">
    <property type="entry name" value="PRX-like1"/>
</dbReference>
<dbReference type="PROSITE" id="PS00018">
    <property type="entry name" value="EF_HAND_1"/>
    <property type="match status" value="1"/>
</dbReference>
<dbReference type="GO" id="GO:0009055">
    <property type="term" value="F:electron transfer activity"/>
    <property type="evidence" value="ECO:0007669"/>
    <property type="project" value="InterPro"/>
</dbReference>
<dbReference type="Pfam" id="PF00578">
    <property type="entry name" value="AhpC-TSA"/>
    <property type="match status" value="1"/>
</dbReference>
<dbReference type="InterPro" id="IPR009056">
    <property type="entry name" value="Cyt_c-like_dom"/>
</dbReference>
<keyword evidence="4" id="KW-1015">Disulfide bond</keyword>
<evidence type="ECO:0000256" key="1">
    <source>
        <dbReference type="ARBA" id="ARBA00022617"/>
    </source>
</evidence>
<dbReference type="SUPFAM" id="SSF47473">
    <property type="entry name" value="EF-hand"/>
    <property type="match status" value="1"/>
</dbReference>
<evidence type="ECO:0000256" key="4">
    <source>
        <dbReference type="ARBA" id="ARBA00023157"/>
    </source>
</evidence>
<evidence type="ECO:0000256" key="5">
    <source>
        <dbReference type="PROSITE-ProRule" id="PRU00433"/>
    </source>
</evidence>
<evidence type="ECO:0000313" key="9">
    <source>
        <dbReference type="EMBL" id="TWT49834.1"/>
    </source>
</evidence>
<keyword evidence="2 5" id="KW-0479">Metal-binding</keyword>
<feature type="domain" description="Cytochrome c" evidence="7">
    <location>
        <begin position="223"/>
        <end position="306"/>
    </location>
</feature>
<feature type="domain" description="EF-hand" evidence="6">
    <location>
        <begin position="630"/>
        <end position="665"/>
    </location>
</feature>
<dbReference type="PROSITE" id="PS51352">
    <property type="entry name" value="THIOREDOXIN_2"/>
    <property type="match status" value="1"/>
</dbReference>
<organism evidence="9 10">
    <name type="scientific">Thalassoglobus neptunius</name>
    <dbReference type="NCBI Taxonomy" id="1938619"/>
    <lineage>
        <taxon>Bacteria</taxon>
        <taxon>Pseudomonadati</taxon>
        <taxon>Planctomycetota</taxon>
        <taxon>Planctomycetia</taxon>
        <taxon>Planctomycetales</taxon>
        <taxon>Planctomycetaceae</taxon>
        <taxon>Thalassoglobus</taxon>
    </lineage>
</organism>
<dbReference type="Proteomes" id="UP000317243">
    <property type="component" value="Unassembled WGS sequence"/>
</dbReference>
<dbReference type="InterPro" id="IPR002048">
    <property type="entry name" value="EF_hand_dom"/>
</dbReference>
<keyword evidence="1 5" id="KW-0349">Heme</keyword>
<dbReference type="PROSITE" id="PS51007">
    <property type="entry name" value="CYTC"/>
    <property type="match status" value="1"/>
</dbReference>
<dbReference type="PANTHER" id="PTHR43640:SF1">
    <property type="entry name" value="THIOREDOXIN-DEPENDENT PEROXIREDOXIN"/>
    <property type="match status" value="1"/>
</dbReference>
<dbReference type="AlphaFoldDB" id="A0A5C5WGC7"/>
<dbReference type="SUPFAM" id="SSF49742">
    <property type="entry name" value="PHM/PNGase F"/>
    <property type="match status" value="2"/>
</dbReference>
<dbReference type="InterPro" id="IPR000866">
    <property type="entry name" value="AhpC/TSA"/>
</dbReference>
<dbReference type="GO" id="GO:0005509">
    <property type="term" value="F:calcium ion binding"/>
    <property type="evidence" value="ECO:0007669"/>
    <property type="project" value="InterPro"/>
</dbReference>
<dbReference type="InterPro" id="IPR036939">
    <property type="entry name" value="Cu2_ascorb_mOase_N_sf"/>
</dbReference>
<dbReference type="RefSeq" id="WP_231741002.1">
    <property type="nucleotide sequence ID" value="NZ_SIHI01000018.1"/>
</dbReference>
<dbReference type="Gene3D" id="3.40.30.10">
    <property type="entry name" value="Glutaredoxin"/>
    <property type="match status" value="1"/>
</dbReference>
<evidence type="ECO:0000259" key="8">
    <source>
        <dbReference type="PROSITE" id="PS51352"/>
    </source>
</evidence>